<protein>
    <submittedName>
        <fullName evidence="1">Uncharacterized protein</fullName>
    </submittedName>
</protein>
<dbReference type="KEGG" id="chig:CH63R_10555"/>
<dbReference type="VEuPathDB" id="FungiDB:CH63R_10555"/>
<keyword evidence="2" id="KW-1185">Reference proteome</keyword>
<accession>A0A1B7Y393</accession>
<proteinExistence type="predicted"/>
<dbReference type="GeneID" id="28869636"/>
<evidence type="ECO:0000313" key="1">
    <source>
        <dbReference type="EMBL" id="OBR06435.1"/>
    </source>
</evidence>
<comment type="caution">
    <text evidence="1">The sequence shown here is derived from an EMBL/GenBank/DDBJ whole genome shotgun (WGS) entry which is preliminary data.</text>
</comment>
<dbReference type="AlphaFoldDB" id="A0A1B7Y393"/>
<gene>
    <name evidence="1" type="ORF">CH63R_10555</name>
</gene>
<organism evidence="1 2">
    <name type="scientific">Colletotrichum higginsianum (strain IMI 349063)</name>
    <name type="common">Crucifer anthracnose fungus</name>
    <dbReference type="NCBI Taxonomy" id="759273"/>
    <lineage>
        <taxon>Eukaryota</taxon>
        <taxon>Fungi</taxon>
        <taxon>Dikarya</taxon>
        <taxon>Ascomycota</taxon>
        <taxon>Pezizomycotina</taxon>
        <taxon>Sordariomycetes</taxon>
        <taxon>Hypocreomycetidae</taxon>
        <taxon>Glomerellales</taxon>
        <taxon>Glomerellaceae</taxon>
        <taxon>Colletotrichum</taxon>
        <taxon>Colletotrichum destructivum species complex</taxon>
    </lineage>
</organism>
<name>A0A1B7Y393_COLHI</name>
<dbReference type="RefSeq" id="XP_018154953.1">
    <property type="nucleotide sequence ID" value="XM_018305529.1"/>
</dbReference>
<dbReference type="Proteomes" id="UP000092177">
    <property type="component" value="Unassembled WGS sequence"/>
</dbReference>
<evidence type="ECO:0000313" key="2">
    <source>
        <dbReference type="Proteomes" id="UP000092177"/>
    </source>
</evidence>
<reference evidence="2" key="1">
    <citation type="journal article" date="2017" name="BMC Genomics">
        <title>Gapless genome assembly of Colletotrichum higginsianum reveals chromosome structure and association of transposable elements with secondary metabolite gene clusters.</title>
        <authorList>
            <person name="Dallery J.-F."/>
            <person name="Lapalu N."/>
            <person name="Zampounis A."/>
            <person name="Pigne S."/>
            <person name="Luyten I."/>
            <person name="Amselem J."/>
            <person name="Wittenberg A.H.J."/>
            <person name="Zhou S."/>
            <person name="de Queiroz M.V."/>
            <person name="Robin G.P."/>
            <person name="Auger A."/>
            <person name="Hainaut M."/>
            <person name="Henrissat B."/>
            <person name="Kim K.-T."/>
            <person name="Lee Y.-H."/>
            <person name="Lespinet O."/>
            <person name="Schwartz D.C."/>
            <person name="Thon M.R."/>
            <person name="O'Connell R.J."/>
        </authorList>
    </citation>
    <scope>NUCLEOTIDE SEQUENCE [LARGE SCALE GENOMIC DNA]</scope>
    <source>
        <strain evidence="2">IMI 349063</strain>
    </source>
</reference>
<sequence>MGEYINSTSTRAWSERTCGYTFPGRALNMGTFQRDMEYAMSSSKEGANLAIIIESAILYETSDKPIGRRSGITFDVLKIDKETEFEYNSPPHFDAYTIKWYWCAKTFHNLSASQGEVDIGTTSSEPLQVNADYKVDDPFGLYYDPYLIVGNTSSSSALYQTPPPPILGLS</sequence>
<dbReference type="EMBL" id="LTAN01000007">
    <property type="protein sequence ID" value="OBR06435.1"/>
    <property type="molecule type" value="Genomic_DNA"/>
</dbReference>